<evidence type="ECO:0000256" key="9">
    <source>
        <dbReference type="ARBA" id="ARBA00022692"/>
    </source>
</evidence>
<evidence type="ECO:0000256" key="13">
    <source>
        <dbReference type="ARBA" id="ARBA00022982"/>
    </source>
</evidence>
<keyword evidence="11" id="KW-0677">Repeat</keyword>
<feature type="domain" description="Cytochrome c" evidence="21">
    <location>
        <begin position="136"/>
        <end position="214"/>
    </location>
</feature>
<evidence type="ECO:0000256" key="19">
    <source>
        <dbReference type="PIRNR" id="PIRNR000006"/>
    </source>
</evidence>
<evidence type="ECO:0000256" key="4">
    <source>
        <dbReference type="ARBA" id="ARBA00022448"/>
    </source>
</evidence>
<keyword evidence="10 19" id="KW-0479">Metal-binding</keyword>
<evidence type="ECO:0000256" key="17">
    <source>
        <dbReference type="ARBA" id="ARBA00023065"/>
    </source>
</evidence>
<keyword evidence="16 19" id="KW-0408">Iron</keyword>
<evidence type="ECO:0000313" key="23">
    <source>
        <dbReference type="Proteomes" id="UP001319883"/>
    </source>
</evidence>
<evidence type="ECO:0000256" key="20">
    <source>
        <dbReference type="SAM" id="Phobius"/>
    </source>
</evidence>
<keyword evidence="15 19" id="KW-0560">Oxidoreductase</keyword>
<dbReference type="Pfam" id="PF14715">
    <property type="entry name" value="FixP_N"/>
    <property type="match status" value="1"/>
</dbReference>
<keyword evidence="9 20" id="KW-0812">Transmembrane</keyword>
<accession>A0ABS7WXI8</accession>
<comment type="similarity">
    <text evidence="3 19">Belongs to the CcoP / FixP family.</text>
</comment>
<evidence type="ECO:0000256" key="1">
    <source>
        <dbReference type="ARBA" id="ARBA00004533"/>
    </source>
</evidence>
<organism evidence="22 23">
    <name type="scientific">Modicisalibacter tunisiensis</name>
    <dbReference type="NCBI Taxonomy" id="390637"/>
    <lineage>
        <taxon>Bacteria</taxon>
        <taxon>Pseudomonadati</taxon>
        <taxon>Pseudomonadota</taxon>
        <taxon>Gammaproteobacteria</taxon>
        <taxon>Oceanospirillales</taxon>
        <taxon>Halomonadaceae</taxon>
        <taxon>Modicisalibacter</taxon>
    </lineage>
</organism>
<evidence type="ECO:0000256" key="2">
    <source>
        <dbReference type="ARBA" id="ARBA00004673"/>
    </source>
</evidence>
<dbReference type="InterPro" id="IPR032858">
    <property type="entry name" value="CcoP_N"/>
</dbReference>
<comment type="subunit">
    <text evidence="19">Component of the cbb3-type cytochrome c oxidase.</text>
</comment>
<dbReference type="InterPro" id="IPR004678">
    <property type="entry name" value="Cyt_c_oxidase_cbb3_su3"/>
</dbReference>
<dbReference type="Gene3D" id="6.10.280.130">
    <property type="match status" value="1"/>
</dbReference>
<comment type="caution">
    <text evidence="22">The sequence shown here is derived from an EMBL/GenBank/DDBJ whole genome shotgun (WGS) entry which is preliminary data.</text>
</comment>
<dbReference type="InterPro" id="IPR038414">
    <property type="entry name" value="CcoP_N_sf"/>
</dbReference>
<dbReference type="InterPro" id="IPR036909">
    <property type="entry name" value="Cyt_c-like_dom_sf"/>
</dbReference>
<evidence type="ECO:0000256" key="18">
    <source>
        <dbReference type="ARBA" id="ARBA00023136"/>
    </source>
</evidence>
<comment type="function">
    <text evidence="19">C-type cytochrome. Part of the cbb3-type cytochrome c oxidase complex.</text>
</comment>
<evidence type="ECO:0000256" key="11">
    <source>
        <dbReference type="ARBA" id="ARBA00022737"/>
    </source>
</evidence>
<dbReference type="Proteomes" id="UP001319883">
    <property type="component" value="Unassembled WGS sequence"/>
</dbReference>
<evidence type="ECO:0000256" key="6">
    <source>
        <dbReference type="ARBA" id="ARBA00022519"/>
    </source>
</evidence>
<feature type="domain" description="Cytochrome c" evidence="21">
    <location>
        <begin position="221"/>
        <end position="306"/>
    </location>
</feature>
<feature type="transmembrane region" description="Helical" evidence="20">
    <location>
        <begin position="68"/>
        <end position="87"/>
    </location>
</feature>
<feature type="transmembrane region" description="Helical" evidence="20">
    <location>
        <begin position="12"/>
        <end position="33"/>
    </location>
</feature>
<dbReference type="InterPro" id="IPR009056">
    <property type="entry name" value="Cyt_c-like_dom"/>
</dbReference>
<keyword evidence="4 19" id="KW-0813">Transport</keyword>
<keyword evidence="12 19" id="KW-0375">Hydrogen ion transport</keyword>
<dbReference type="PIRSF" id="PIRSF000006">
    <property type="entry name" value="Cbb3-Cox_fixP"/>
    <property type="match status" value="1"/>
</dbReference>
<evidence type="ECO:0000256" key="7">
    <source>
        <dbReference type="ARBA" id="ARBA00022617"/>
    </source>
</evidence>
<evidence type="ECO:0000256" key="5">
    <source>
        <dbReference type="ARBA" id="ARBA00022475"/>
    </source>
</evidence>
<keyword evidence="5 19" id="KW-1003">Cell membrane</keyword>
<evidence type="ECO:0000313" key="22">
    <source>
        <dbReference type="EMBL" id="MBZ9567333.1"/>
    </source>
</evidence>
<dbReference type="EMBL" id="JAGXFD010000001">
    <property type="protein sequence ID" value="MBZ9567333.1"/>
    <property type="molecule type" value="Genomic_DNA"/>
</dbReference>
<keyword evidence="7 19" id="KW-0349">Heme</keyword>
<evidence type="ECO:0000256" key="15">
    <source>
        <dbReference type="ARBA" id="ARBA00023002"/>
    </source>
</evidence>
<evidence type="ECO:0000256" key="16">
    <source>
        <dbReference type="ARBA" id="ARBA00023004"/>
    </source>
</evidence>
<dbReference type="InterPro" id="IPR050597">
    <property type="entry name" value="Cytochrome_c_Oxidase_Subunit"/>
</dbReference>
<evidence type="ECO:0000256" key="10">
    <source>
        <dbReference type="ARBA" id="ARBA00022723"/>
    </source>
</evidence>
<dbReference type="PANTHER" id="PTHR33751">
    <property type="entry name" value="CBB3-TYPE CYTOCHROME C OXIDASE SUBUNIT FIXP"/>
    <property type="match status" value="1"/>
</dbReference>
<comment type="pathway">
    <text evidence="2 19">Energy metabolism; oxidative phosphorylation.</text>
</comment>
<evidence type="ECO:0000256" key="3">
    <source>
        <dbReference type="ARBA" id="ARBA00006113"/>
    </source>
</evidence>
<evidence type="ECO:0000256" key="8">
    <source>
        <dbReference type="ARBA" id="ARBA00022660"/>
    </source>
</evidence>
<keyword evidence="13 19" id="KW-0249">Electron transport</keyword>
<evidence type="ECO:0000259" key="21">
    <source>
        <dbReference type="PROSITE" id="PS51007"/>
    </source>
</evidence>
<evidence type="ECO:0000256" key="14">
    <source>
        <dbReference type="ARBA" id="ARBA00022989"/>
    </source>
</evidence>
<keyword evidence="14 20" id="KW-1133">Transmembrane helix</keyword>
<keyword evidence="23" id="KW-1185">Reference proteome</keyword>
<gene>
    <name evidence="22" type="primary">ccoP</name>
    <name evidence="22" type="ORF">KGQ91_06495</name>
</gene>
<sequence>MNDLWGNALSDFWSGWIIVITLGTIVFCAWVLFGNRKTDKRPDAQGNVETTGHSADGIDEYDNPLPRWWFILFIGTLIFALGYLALYPGLGNFRGLLGWTQERQWQAEMERAEARYAPIFERYRQTAIPELAEDDEAMRIAERLYLNNCAACHGSDAKGGFGYPDHTDDAWLYGGSPQAITRSIAQGRGGVMPAWNQLGDDNLRNLANYVASLSGAEHDAARAARGKALFSATCIGCHGVDATGNPALGAPDLTDDAWLYRHPGQPVREAVLATLHQGRKGRMPAQAPFLGQDKVHLVAAYIYSLTH</sequence>
<keyword evidence="17 19" id="KW-0406">Ion transport</keyword>
<reference evidence="22 23" key="1">
    <citation type="submission" date="2021-05" db="EMBL/GenBank/DDBJ databases">
        <title>Petroleum and Energy Research Collection (APPE): ex situ preservation of microbial diversity associated with the oil industry and exploitation of its biotechnological potential.</title>
        <authorList>
            <person name="Paixao C.T.M."/>
            <person name="Gomes M.B."/>
            <person name="Oliveira V.M."/>
        </authorList>
    </citation>
    <scope>NUCLEOTIDE SEQUENCE [LARGE SCALE GENOMIC DNA]</scope>
    <source>
        <strain evidence="22 23">LIT2</strain>
    </source>
</reference>
<dbReference type="NCBIfam" id="TIGR00782">
    <property type="entry name" value="ccoP"/>
    <property type="match status" value="1"/>
</dbReference>
<comment type="cofactor">
    <cofactor evidence="19">
        <name>heme c</name>
        <dbReference type="ChEBI" id="CHEBI:61717"/>
    </cofactor>
    <text evidence="19">Binds 2 heme C groups per subunit.</text>
</comment>
<evidence type="ECO:0000256" key="12">
    <source>
        <dbReference type="ARBA" id="ARBA00022781"/>
    </source>
</evidence>
<keyword evidence="18 19" id="KW-0472">Membrane</keyword>
<dbReference type="PANTHER" id="PTHR33751:SF1">
    <property type="entry name" value="CBB3-TYPE CYTOCHROME C OXIDASE SUBUNIT FIXP"/>
    <property type="match status" value="1"/>
</dbReference>
<dbReference type="Pfam" id="PF13442">
    <property type="entry name" value="Cytochrome_CBB3"/>
    <property type="match status" value="2"/>
</dbReference>
<comment type="subcellular location">
    <subcellularLocation>
        <location evidence="1 19">Cell inner membrane</location>
    </subcellularLocation>
</comment>
<name>A0ABS7WXI8_9GAMM</name>
<dbReference type="SUPFAM" id="SSF46626">
    <property type="entry name" value="Cytochrome c"/>
    <property type="match status" value="2"/>
</dbReference>
<dbReference type="RefSeq" id="WP_224420591.1">
    <property type="nucleotide sequence ID" value="NZ_JAGXFD010000001.1"/>
</dbReference>
<proteinExistence type="inferred from homology"/>
<dbReference type="Gene3D" id="1.10.760.10">
    <property type="entry name" value="Cytochrome c-like domain"/>
    <property type="match status" value="2"/>
</dbReference>
<keyword evidence="8 19" id="KW-0679">Respiratory chain</keyword>
<keyword evidence="6 19" id="KW-0997">Cell inner membrane</keyword>
<protein>
    <recommendedName>
        <fullName evidence="19">Cbb3-type cytochrome c oxidase subunit</fullName>
    </recommendedName>
</protein>
<dbReference type="PROSITE" id="PS51007">
    <property type="entry name" value="CYTC"/>
    <property type="match status" value="2"/>
</dbReference>